<protein>
    <submittedName>
        <fullName evidence="1">Uncharacterized protein</fullName>
    </submittedName>
</protein>
<dbReference type="AlphaFoldDB" id="A0AB74FKS1"/>
<evidence type="ECO:0000313" key="1">
    <source>
        <dbReference type="EMBL" id="SIN55321.1"/>
    </source>
</evidence>
<organism evidence="1 2">
    <name type="scientific">Mycobacteroides abscessus subsp. abscessus</name>
    <dbReference type="NCBI Taxonomy" id="1185650"/>
    <lineage>
        <taxon>Bacteria</taxon>
        <taxon>Bacillati</taxon>
        <taxon>Actinomycetota</taxon>
        <taxon>Actinomycetes</taxon>
        <taxon>Mycobacteriales</taxon>
        <taxon>Mycobacteriaceae</taxon>
        <taxon>Mycobacteroides</taxon>
        <taxon>Mycobacteroides abscessus</taxon>
    </lineage>
</organism>
<proteinExistence type="predicted"/>
<dbReference type="EMBL" id="FSQE01000029">
    <property type="protein sequence ID" value="SIN55321.1"/>
    <property type="molecule type" value="Genomic_DNA"/>
</dbReference>
<accession>A0AB74FKS1</accession>
<gene>
    <name evidence="1" type="ORF">SAMEA2152244_05335</name>
</gene>
<dbReference type="Proteomes" id="UP000184831">
    <property type="component" value="Unassembled WGS sequence"/>
</dbReference>
<reference evidence="1 2" key="1">
    <citation type="submission" date="2016-11" db="EMBL/GenBank/DDBJ databases">
        <authorList>
            <consortium name="Pathogen Informatics"/>
        </authorList>
    </citation>
    <scope>NUCLEOTIDE SEQUENCE [LARGE SCALE GENOMIC DNA]</scope>
    <source>
        <strain evidence="1 2">696</strain>
    </source>
</reference>
<name>A0AB74FKS1_9MYCO</name>
<comment type="caution">
    <text evidence="1">The sequence shown here is derived from an EMBL/GenBank/DDBJ whole genome shotgun (WGS) entry which is preliminary data.</text>
</comment>
<evidence type="ECO:0000313" key="2">
    <source>
        <dbReference type="Proteomes" id="UP000184831"/>
    </source>
</evidence>
<sequence>MVPSGFTIDCPVSSWNGALTIVNGDANTGDCHFELNCNGPTSRFTTGFVDGHVDPAGAVGAGAVTAEPVGAEAVGAASVFAVVDVAVVDDSGSDSAVVLATVGFAVVVAGWIRPEGSIDPGFWESAVTTAMVLAT</sequence>